<feature type="transmembrane region" description="Helical" evidence="1">
    <location>
        <begin position="141"/>
        <end position="159"/>
    </location>
</feature>
<feature type="transmembrane region" description="Helical" evidence="1">
    <location>
        <begin position="277"/>
        <end position="299"/>
    </location>
</feature>
<dbReference type="GO" id="GO:0005886">
    <property type="term" value="C:plasma membrane"/>
    <property type="evidence" value="ECO:0007669"/>
    <property type="project" value="TreeGrafter"/>
</dbReference>
<organism evidence="2 3">
    <name type="scientific">Anseongella ginsenosidimutans</name>
    <dbReference type="NCBI Taxonomy" id="496056"/>
    <lineage>
        <taxon>Bacteria</taxon>
        <taxon>Pseudomonadati</taxon>
        <taxon>Bacteroidota</taxon>
        <taxon>Sphingobacteriia</taxon>
        <taxon>Sphingobacteriales</taxon>
        <taxon>Sphingobacteriaceae</taxon>
        <taxon>Anseongella</taxon>
    </lineage>
</organism>
<dbReference type="AlphaFoldDB" id="A0A4R3KT15"/>
<feature type="transmembrane region" description="Helical" evidence="1">
    <location>
        <begin position="372"/>
        <end position="390"/>
    </location>
</feature>
<feature type="transmembrane region" description="Helical" evidence="1">
    <location>
        <begin position="235"/>
        <end position="257"/>
    </location>
</feature>
<dbReference type="Pfam" id="PF02447">
    <property type="entry name" value="GntP_permease"/>
    <property type="match status" value="1"/>
</dbReference>
<feature type="transmembrane region" description="Helical" evidence="1">
    <location>
        <begin position="311"/>
        <end position="328"/>
    </location>
</feature>
<proteinExistence type="predicted"/>
<gene>
    <name evidence="2" type="ORF">EDD80_103242</name>
</gene>
<evidence type="ECO:0000256" key="1">
    <source>
        <dbReference type="SAM" id="Phobius"/>
    </source>
</evidence>
<evidence type="ECO:0000313" key="2">
    <source>
        <dbReference type="EMBL" id="TCS88378.1"/>
    </source>
</evidence>
<keyword evidence="1" id="KW-0472">Membrane</keyword>
<sequence>MTDSAYLLGITLLAIILLLILVIRFNVHAFLALLVASIAVGVGTGMPVREIFTSIQDGMGSVLGFVAVIVGLGAIFGQLMEASGGAEVMARRLLQWFGEKKSPWALTLTGFIISIPIFLDIGFIMLVTIVYALARKTGKSTLYYGIPLLAGLGVTHTFVPPTPGPVAVAEILNVPLGWVIFFGVIIGIPVAIIAGPVFGKFISKRIMAYPPPLEDVPEPDPDEAAGGGKLPSFTVVMTLILLPLLLIMLGTVADILAGDGMINAESFWVKAVQFAGHPFSALLMATLGAMYFFGSRMGYNSREVLEIANKSLAPAGLIILVTGAGGMFKEILIDSGVGTALAETMTSLNVPMIVLAYLLALIIRVTQGSATVAMITAAGMVAPALQLMALPDMQNALVVIAIASGATTLSHVNDSGFWLVNRYLYLTEKETLRSWSMMETIISVCGFLLTVLLSMLISGGVI</sequence>
<feature type="transmembrane region" description="Helical" evidence="1">
    <location>
        <begin position="104"/>
        <end position="134"/>
    </location>
</feature>
<reference evidence="2 3" key="1">
    <citation type="submission" date="2019-03" db="EMBL/GenBank/DDBJ databases">
        <title>Genomic Encyclopedia of Type Strains, Phase IV (KMG-IV): sequencing the most valuable type-strain genomes for metagenomic binning, comparative biology and taxonomic classification.</title>
        <authorList>
            <person name="Goeker M."/>
        </authorList>
    </citation>
    <scope>NUCLEOTIDE SEQUENCE [LARGE SCALE GENOMIC DNA]</scope>
    <source>
        <strain evidence="2 3">DSM 21100</strain>
    </source>
</reference>
<dbReference type="InterPro" id="IPR003474">
    <property type="entry name" value="Glcn_transporter"/>
</dbReference>
<name>A0A4R3KT15_9SPHI</name>
<feature type="transmembrane region" description="Helical" evidence="1">
    <location>
        <begin position="29"/>
        <end position="48"/>
    </location>
</feature>
<dbReference type="PANTHER" id="PTHR30354:SF25">
    <property type="entry name" value="INNER MEMBRANE PERMEASE YGBN"/>
    <property type="match status" value="1"/>
</dbReference>
<evidence type="ECO:0000313" key="3">
    <source>
        <dbReference type="Proteomes" id="UP000295807"/>
    </source>
</evidence>
<dbReference type="PIRSF" id="PIRSF002746">
    <property type="entry name" value="Gluconate_transporter"/>
    <property type="match status" value="1"/>
</dbReference>
<keyword evidence="3" id="KW-1185">Reference proteome</keyword>
<feature type="transmembrane region" description="Helical" evidence="1">
    <location>
        <begin position="179"/>
        <end position="199"/>
    </location>
</feature>
<dbReference type="RefSeq" id="WP_132128591.1">
    <property type="nucleotide sequence ID" value="NZ_CP042432.1"/>
</dbReference>
<dbReference type="EMBL" id="SMAD01000003">
    <property type="protein sequence ID" value="TCS88378.1"/>
    <property type="molecule type" value="Genomic_DNA"/>
</dbReference>
<protein>
    <submittedName>
        <fullName evidence="2">Gnt-I system low-affinity gluconate transporter</fullName>
    </submittedName>
</protein>
<dbReference type="NCBIfam" id="TIGR00791">
    <property type="entry name" value="gntP"/>
    <property type="match status" value="1"/>
</dbReference>
<feature type="transmembrane region" description="Helical" evidence="1">
    <location>
        <begin position="60"/>
        <end position="80"/>
    </location>
</feature>
<dbReference type="OrthoDB" id="9787129at2"/>
<feature type="transmembrane region" description="Helical" evidence="1">
    <location>
        <begin position="5"/>
        <end position="23"/>
    </location>
</feature>
<feature type="transmembrane region" description="Helical" evidence="1">
    <location>
        <begin position="348"/>
        <end position="365"/>
    </location>
</feature>
<accession>A0A4R3KT15</accession>
<feature type="transmembrane region" description="Helical" evidence="1">
    <location>
        <begin position="441"/>
        <end position="461"/>
    </location>
</feature>
<dbReference type="PANTHER" id="PTHR30354">
    <property type="entry name" value="GNT FAMILY GLUCONATE TRANSPORTER"/>
    <property type="match status" value="1"/>
</dbReference>
<keyword evidence="1" id="KW-0812">Transmembrane</keyword>
<dbReference type="GO" id="GO:0015128">
    <property type="term" value="F:gluconate transmembrane transporter activity"/>
    <property type="evidence" value="ECO:0007669"/>
    <property type="project" value="InterPro"/>
</dbReference>
<dbReference type="Proteomes" id="UP000295807">
    <property type="component" value="Unassembled WGS sequence"/>
</dbReference>
<comment type="caution">
    <text evidence="2">The sequence shown here is derived from an EMBL/GenBank/DDBJ whole genome shotgun (WGS) entry which is preliminary data.</text>
</comment>
<keyword evidence="1" id="KW-1133">Transmembrane helix</keyword>